<keyword evidence="2" id="KW-1185">Reference proteome</keyword>
<dbReference type="EMBL" id="CARXXK010000002">
    <property type="protein sequence ID" value="CAI6359196.1"/>
    <property type="molecule type" value="Genomic_DNA"/>
</dbReference>
<gene>
    <name evidence="1" type="ORF">MEUPH1_LOCUS14630</name>
</gene>
<dbReference type="InterPro" id="IPR036397">
    <property type="entry name" value="RNaseH_sf"/>
</dbReference>
<evidence type="ECO:0000313" key="1">
    <source>
        <dbReference type="EMBL" id="CAI6359196.1"/>
    </source>
</evidence>
<dbReference type="GO" id="GO:0003676">
    <property type="term" value="F:nucleic acid binding"/>
    <property type="evidence" value="ECO:0007669"/>
    <property type="project" value="InterPro"/>
</dbReference>
<dbReference type="PANTHER" id="PTHR47326:SF1">
    <property type="entry name" value="HTH PSQ-TYPE DOMAIN-CONTAINING PROTEIN"/>
    <property type="match status" value="1"/>
</dbReference>
<dbReference type="Gene3D" id="3.30.420.10">
    <property type="entry name" value="Ribonuclease H-like superfamily/Ribonuclease H"/>
    <property type="match status" value="1"/>
</dbReference>
<name>A0AAV0WUB1_9HEMI</name>
<accession>A0AAV0WUB1</accession>
<evidence type="ECO:0008006" key="3">
    <source>
        <dbReference type="Google" id="ProtNLM"/>
    </source>
</evidence>
<dbReference type="Proteomes" id="UP001160148">
    <property type="component" value="Unassembled WGS sequence"/>
</dbReference>
<comment type="caution">
    <text evidence="1">The sequence shown here is derived from an EMBL/GenBank/DDBJ whole genome shotgun (WGS) entry which is preliminary data.</text>
</comment>
<organism evidence="1 2">
    <name type="scientific">Macrosiphum euphorbiae</name>
    <name type="common">potato aphid</name>
    <dbReference type="NCBI Taxonomy" id="13131"/>
    <lineage>
        <taxon>Eukaryota</taxon>
        <taxon>Metazoa</taxon>
        <taxon>Ecdysozoa</taxon>
        <taxon>Arthropoda</taxon>
        <taxon>Hexapoda</taxon>
        <taxon>Insecta</taxon>
        <taxon>Pterygota</taxon>
        <taxon>Neoptera</taxon>
        <taxon>Paraneoptera</taxon>
        <taxon>Hemiptera</taxon>
        <taxon>Sternorrhyncha</taxon>
        <taxon>Aphidomorpha</taxon>
        <taxon>Aphidoidea</taxon>
        <taxon>Aphididae</taxon>
        <taxon>Macrosiphini</taxon>
        <taxon>Macrosiphum</taxon>
    </lineage>
</organism>
<dbReference type="AlphaFoldDB" id="A0AAV0WUB1"/>
<reference evidence="1 2" key="1">
    <citation type="submission" date="2023-01" db="EMBL/GenBank/DDBJ databases">
        <authorList>
            <person name="Whitehead M."/>
        </authorList>
    </citation>
    <scope>NUCLEOTIDE SEQUENCE [LARGE SCALE GENOMIC DNA]</scope>
</reference>
<proteinExistence type="predicted"/>
<dbReference type="PANTHER" id="PTHR47326">
    <property type="entry name" value="TRANSPOSABLE ELEMENT TC3 TRANSPOSASE-LIKE PROTEIN"/>
    <property type="match status" value="1"/>
</dbReference>
<protein>
    <recommendedName>
        <fullName evidence="3">Transposase</fullName>
    </recommendedName>
</protein>
<sequence length="360" mass="41129">MEVGNGKFKIEERIFLLVSYLRLDADYAPIFADFQARFPNRPVPSRRNVTKLYNKFLRTGSVTDAPRSGRPVTVTIPENMETVALSLAEDGNPSARKLSMQLSISDRSLRRMLKRMHYKVYRPRLVQALHEDDFDRRLEFCEWYLGCLEEDPQLYNKILWTDEATFKLNCTINRHNCVYWSTDNPNMCTEKQLNLPGVCVWAGIHTTGLVGPYFFDNTVTGQTYLDMLEDLRGQMDEDPALASIVHCMQDGASPHYALIVRQFLDACFGDWIGRRGKIEWPARSCDLTPCDFFLWGLLKDRVFSRNPLTLPDLKKSSRKNLTNSGHRSKSCAAHAVLWALVAAVASKKMVISSSIPSDFL</sequence>
<evidence type="ECO:0000313" key="2">
    <source>
        <dbReference type="Proteomes" id="UP001160148"/>
    </source>
</evidence>